<evidence type="ECO:0000313" key="3">
    <source>
        <dbReference type="EMBL" id="EEC16086.1"/>
    </source>
</evidence>
<feature type="transmembrane region" description="Helical" evidence="2">
    <location>
        <begin position="112"/>
        <end position="133"/>
    </location>
</feature>
<feature type="transmembrane region" description="Helical" evidence="2">
    <location>
        <begin position="417"/>
        <end position="435"/>
    </location>
</feature>
<feature type="region of interest" description="Disordered" evidence="1">
    <location>
        <begin position="579"/>
        <end position="605"/>
    </location>
</feature>
<dbReference type="HOGENOM" id="CLU_451515_0_0_1"/>
<feature type="transmembrane region" description="Helical" evidence="2">
    <location>
        <begin position="475"/>
        <end position="494"/>
    </location>
</feature>
<dbReference type="AlphaFoldDB" id="B7QB64"/>
<dbReference type="InParanoid" id="B7QB64"/>
<feature type="transmembrane region" description="Helical" evidence="2">
    <location>
        <begin position="506"/>
        <end position="527"/>
    </location>
</feature>
<dbReference type="InterPro" id="IPR050327">
    <property type="entry name" value="Proton-linked_MCT"/>
</dbReference>
<feature type="transmembrane region" description="Helical" evidence="2">
    <location>
        <begin position="351"/>
        <end position="373"/>
    </location>
</feature>
<name>B7QB64_IXOSC</name>
<dbReference type="VEuPathDB" id="VectorBase:ISCI022490"/>
<accession>B7QB64</accession>
<sequence>MSLNPVAATSPLGPDGQVSWMVAYAATWNTFCGALLRRSAPVLFGPISDAFMGSRRQPTAWLITLIYSFAFLLGPLVTALIRNEVPSLQALSLCATLCIGLSQVISFFLADVFAFVLVLGVLCGVGSGVTLVVNETILSMHFLHQRRMASNMGYCGTLLAVLIYPLLLLKLVDVYGLHGALLITGGLTFNGLAGSVILSKPTWYHSAELPVPVVTAAEITSAKTTGEMVHSPDDAVLPVPPDPNQAPALTPVAQKDSEIGQGSVSANVMFGDTENTGKRAAGTRRTEDRESSGQPGGGDDVPGIKTAVGGSMEPATVRNSRHAPDGEQLFLGENATQTLALVDDGFGGSMFAPMAVLCTMLLAPTFSVVALLFDFVADELQHGTAAGFAVLVGAAIGDVFARLQAQELFKRTEIRQVLAVECFINGGFLFLLAMIKVGPVVFLLALALGWTSGSFVMILMPLLSTFLLSSRVQATAVACRCALAAALPVGPFLVGSLKDGGGSYTWLFVFAGSSSVVGGFIWLPGILTPKVRARVACLAPHGEEHLGLSGGAILAPDETVNIQVDGGGALEVPSLSFPGASTNVPANDKGATKPETLPADNTPQP</sequence>
<feature type="transmembrane region" description="Helical" evidence="2">
    <location>
        <begin position="441"/>
        <end position="463"/>
    </location>
</feature>
<gene>
    <name evidence="3" type="ORF">IscW_ISCW022490</name>
</gene>
<keyword evidence="2" id="KW-0812">Transmembrane</keyword>
<dbReference type="EMBL" id="DS899359">
    <property type="protein sequence ID" value="EEC16086.1"/>
    <property type="molecule type" value="Genomic_DNA"/>
</dbReference>
<dbReference type="VEuPathDB" id="VectorBase:ISCW022490"/>
<keyword evidence="5" id="KW-1185">Reference proteome</keyword>
<evidence type="ECO:0000313" key="5">
    <source>
        <dbReference type="Proteomes" id="UP000001555"/>
    </source>
</evidence>
<feature type="region of interest" description="Disordered" evidence="1">
    <location>
        <begin position="268"/>
        <end position="320"/>
    </location>
</feature>
<dbReference type="PANTHER" id="PTHR11360">
    <property type="entry name" value="MONOCARBOXYLATE TRANSPORTER"/>
    <property type="match status" value="1"/>
</dbReference>
<dbReference type="GO" id="GO:0005886">
    <property type="term" value="C:plasma membrane"/>
    <property type="evidence" value="ECO:0000318"/>
    <property type="project" value="GO_Central"/>
</dbReference>
<protein>
    <submittedName>
        <fullName evidence="3 4">Monocarboxylate transporter, putative</fullName>
    </submittedName>
</protein>
<evidence type="ECO:0000313" key="4">
    <source>
        <dbReference type="EnsemblMetazoa" id="ISCW022490-PA"/>
    </source>
</evidence>
<evidence type="ECO:0000256" key="1">
    <source>
        <dbReference type="SAM" id="MobiDB-lite"/>
    </source>
</evidence>
<keyword evidence="2" id="KW-1133">Transmembrane helix</keyword>
<feature type="transmembrane region" description="Helical" evidence="2">
    <location>
        <begin position="88"/>
        <end position="106"/>
    </location>
</feature>
<reference evidence="3 5" key="1">
    <citation type="submission" date="2008-03" db="EMBL/GenBank/DDBJ databases">
        <title>Annotation of Ixodes scapularis.</title>
        <authorList>
            <consortium name="Ixodes scapularis Genome Project Consortium"/>
            <person name="Caler E."/>
            <person name="Hannick L.I."/>
            <person name="Bidwell S."/>
            <person name="Joardar V."/>
            <person name="Thiagarajan M."/>
            <person name="Amedeo P."/>
            <person name="Galinsky K.J."/>
            <person name="Schobel S."/>
            <person name="Inman J."/>
            <person name="Hostetler J."/>
            <person name="Miller J."/>
            <person name="Hammond M."/>
            <person name="Megy K."/>
            <person name="Lawson D."/>
            <person name="Kodira C."/>
            <person name="Sutton G."/>
            <person name="Meyer J."/>
            <person name="Hill C.A."/>
            <person name="Birren B."/>
            <person name="Nene V."/>
            <person name="Collins F."/>
            <person name="Alarcon-Chaidez F."/>
            <person name="Wikel S."/>
            <person name="Strausberg R."/>
        </authorList>
    </citation>
    <scope>NUCLEOTIDE SEQUENCE [LARGE SCALE GENOMIC DNA]</scope>
    <source>
        <strain evidence="5">Wikel</strain>
        <strain evidence="3">Wikel colony</strain>
    </source>
</reference>
<feature type="transmembrane region" description="Helical" evidence="2">
    <location>
        <begin position="178"/>
        <end position="198"/>
    </location>
</feature>
<dbReference type="GO" id="GO:0008028">
    <property type="term" value="F:monocarboxylic acid transmembrane transporter activity"/>
    <property type="evidence" value="ECO:0000318"/>
    <property type="project" value="GO_Central"/>
</dbReference>
<feature type="transmembrane region" description="Helical" evidence="2">
    <location>
        <begin position="60"/>
        <end position="81"/>
    </location>
</feature>
<dbReference type="VEuPathDB" id="VectorBase:ISCP_004393"/>
<dbReference type="PANTHER" id="PTHR11360:SF303">
    <property type="entry name" value="MAJOR FACILITATOR SUPERFAMILY (MFS) PROFILE DOMAIN-CONTAINING PROTEIN"/>
    <property type="match status" value="1"/>
</dbReference>
<dbReference type="OrthoDB" id="6515633at2759"/>
<evidence type="ECO:0000256" key="2">
    <source>
        <dbReference type="SAM" id="Phobius"/>
    </source>
</evidence>
<dbReference type="InterPro" id="IPR036259">
    <property type="entry name" value="MFS_trans_sf"/>
</dbReference>
<organism>
    <name type="scientific">Ixodes scapularis</name>
    <name type="common">Black-legged tick</name>
    <name type="synonym">Deer tick</name>
    <dbReference type="NCBI Taxonomy" id="6945"/>
    <lineage>
        <taxon>Eukaryota</taxon>
        <taxon>Metazoa</taxon>
        <taxon>Ecdysozoa</taxon>
        <taxon>Arthropoda</taxon>
        <taxon>Chelicerata</taxon>
        <taxon>Arachnida</taxon>
        <taxon>Acari</taxon>
        <taxon>Parasitiformes</taxon>
        <taxon>Ixodida</taxon>
        <taxon>Ixodoidea</taxon>
        <taxon>Ixodidae</taxon>
        <taxon>Ixodinae</taxon>
        <taxon>Ixodes</taxon>
    </lineage>
</organism>
<keyword evidence="2" id="KW-0472">Membrane</keyword>
<reference evidence="4" key="2">
    <citation type="submission" date="2020-05" db="UniProtKB">
        <authorList>
            <consortium name="EnsemblMetazoa"/>
        </authorList>
    </citation>
    <scope>IDENTIFICATION</scope>
    <source>
        <strain evidence="4">wikel</strain>
    </source>
</reference>
<dbReference type="Proteomes" id="UP000001555">
    <property type="component" value="Unassembled WGS sequence"/>
</dbReference>
<dbReference type="EnsemblMetazoa" id="ISCW022490-RA">
    <property type="protein sequence ID" value="ISCW022490-PA"/>
    <property type="gene ID" value="ISCW022490"/>
</dbReference>
<dbReference type="SUPFAM" id="SSF103473">
    <property type="entry name" value="MFS general substrate transporter"/>
    <property type="match status" value="1"/>
</dbReference>
<dbReference type="EMBL" id="ABJB010221915">
    <property type="status" value="NOT_ANNOTATED_CDS"/>
    <property type="molecule type" value="Genomic_DNA"/>
</dbReference>
<dbReference type="PaxDb" id="6945-B7QB64"/>
<feature type="transmembrane region" description="Helical" evidence="2">
    <location>
        <begin position="154"/>
        <end position="172"/>
    </location>
</feature>
<feature type="transmembrane region" description="Helical" evidence="2">
    <location>
        <begin position="385"/>
        <end position="405"/>
    </location>
</feature>
<proteinExistence type="predicted"/>